<dbReference type="AlphaFoldDB" id="A0A2U9QY13"/>
<dbReference type="OrthoDB" id="3994162at2759"/>
<dbReference type="EMBL" id="CP028773">
    <property type="protein sequence ID" value="AWU73913.1"/>
    <property type="molecule type" value="Genomic_DNA"/>
</dbReference>
<dbReference type="GeneID" id="40381623"/>
<dbReference type="Proteomes" id="UP000249293">
    <property type="component" value="Chromosome 1"/>
</dbReference>
<evidence type="ECO:0000256" key="1">
    <source>
        <dbReference type="SAM" id="Coils"/>
    </source>
</evidence>
<reference evidence="2 3" key="1">
    <citation type="submission" date="2018-06" db="EMBL/GenBank/DDBJ databases">
        <title>Population genomics shows no distinction between pathogenic Candida krusei and environmental Pichia kudriavzevii: One species, four names.</title>
        <authorList>
            <person name="Douglass A.P."/>
            <person name="Offei B."/>
            <person name="Braun-Galleani S."/>
            <person name="Coughlan A.Y."/>
            <person name="Martos A."/>
            <person name="Ortiz-Merino R.A."/>
            <person name="Byrne K.P."/>
            <person name="Wolfe K.H."/>
        </authorList>
    </citation>
    <scope>NUCLEOTIDE SEQUENCE [LARGE SCALE GENOMIC DNA]</scope>
    <source>
        <strain evidence="2 3">CBS573</strain>
    </source>
</reference>
<organism evidence="2 3">
    <name type="scientific">Pichia kudriavzevii</name>
    <name type="common">Yeast</name>
    <name type="synonym">Issatchenkia orientalis</name>
    <dbReference type="NCBI Taxonomy" id="4909"/>
    <lineage>
        <taxon>Eukaryota</taxon>
        <taxon>Fungi</taxon>
        <taxon>Dikarya</taxon>
        <taxon>Ascomycota</taxon>
        <taxon>Saccharomycotina</taxon>
        <taxon>Pichiomycetes</taxon>
        <taxon>Pichiales</taxon>
        <taxon>Pichiaceae</taxon>
        <taxon>Pichia</taxon>
    </lineage>
</organism>
<sequence>MPGQKRRSESKRKFFRAITSRISHHNHVTSPEKDNIKGEPIHSQYQEISNTHNTLGKTNISGNPLSEHCKAAQDYPCPGNDHNTSIQDETQAIKSLSQSIPATKGRDNSNYSYLESMKKAPAKKRSASRPESITPTLNLKLKNSKIRNILCNSSATNERGGKFLDIEACSPASANSEASFLSKTESLIINNESKNDMDEYDYKTFSTNHPLRLSKVKAFEQGEMTTKMFFSKFNSNCIKNKDCNKRNTYTRHSTDERLILQVPGISKEHSASMLGYKDESLSAQGAHESRKLTQGGGTHNNAERRILMMKKALKPMSQDDIAYVRLKNSELPNVFQNSSEFLTNLEPQEIEFWELMNKEFEEEMEALREEFSYKMEERSALVDESIIQLLKQARGSYSTLDRGKVCLDSEIGQVIQKRVKGIFHEEEMFRLTLG</sequence>
<dbReference type="VEuPathDB" id="FungiDB:C5L36_0A05100"/>
<dbReference type="GO" id="GO:0005680">
    <property type="term" value="C:anaphase-promoting complex"/>
    <property type="evidence" value="ECO:0007669"/>
    <property type="project" value="InterPro"/>
</dbReference>
<gene>
    <name evidence="2" type="ORF">C5L36_0A05100</name>
</gene>
<dbReference type="RefSeq" id="XP_029319390.1">
    <property type="nucleotide sequence ID" value="XM_029463530.1"/>
</dbReference>
<keyword evidence="3" id="KW-1185">Reference proteome</keyword>
<protein>
    <submittedName>
        <fullName evidence="2">Uncharacterized protein</fullName>
    </submittedName>
</protein>
<dbReference type="InterPro" id="IPR024274">
    <property type="entry name" value="APC9"/>
</dbReference>
<dbReference type="Pfam" id="PF12856">
    <property type="entry name" value="ANAPC9"/>
    <property type="match status" value="1"/>
</dbReference>
<feature type="coiled-coil region" evidence="1">
    <location>
        <begin position="350"/>
        <end position="377"/>
    </location>
</feature>
<proteinExistence type="predicted"/>
<evidence type="ECO:0000313" key="3">
    <source>
        <dbReference type="Proteomes" id="UP000249293"/>
    </source>
</evidence>
<name>A0A2U9QY13_PICKU</name>
<keyword evidence="1" id="KW-0175">Coiled coil</keyword>
<dbReference type="KEGG" id="pkz:C5L36_0A05100"/>
<accession>A0A2U9QY13</accession>
<evidence type="ECO:0000313" key="2">
    <source>
        <dbReference type="EMBL" id="AWU73913.1"/>
    </source>
</evidence>